<sequence>MLCGPLVYLDLFVVSDCAKADNPSQAGVRITAAVFKFRSCYDFANEKERYFTLLMMIEFATLNLSIFR</sequence>
<protein>
    <submittedName>
        <fullName evidence="1">Uncharacterized protein</fullName>
    </submittedName>
</protein>
<reference evidence="1 2" key="1">
    <citation type="submission" date="2018-02" db="EMBL/GenBank/DDBJ databases">
        <title>Subsurface microbial communities from deep shales in Ohio and West Virginia, USA.</title>
        <authorList>
            <person name="Wrighton K."/>
        </authorList>
    </citation>
    <scope>NUCLEOTIDE SEQUENCE [LARGE SCALE GENOMIC DNA]</scope>
    <source>
        <strain evidence="1 2">OWC-G53F</strain>
    </source>
</reference>
<proteinExistence type="predicted"/>
<keyword evidence="2" id="KW-1185">Reference proteome</keyword>
<dbReference type="AlphaFoldDB" id="A0A2S6H2F5"/>
<evidence type="ECO:0000313" key="2">
    <source>
        <dbReference type="Proteomes" id="UP000238071"/>
    </source>
</evidence>
<organism evidence="1 2">
    <name type="scientific">Methylobacter tundripaludum</name>
    <dbReference type="NCBI Taxonomy" id="173365"/>
    <lineage>
        <taxon>Bacteria</taxon>
        <taxon>Pseudomonadati</taxon>
        <taxon>Pseudomonadota</taxon>
        <taxon>Gammaproteobacteria</taxon>
        <taxon>Methylococcales</taxon>
        <taxon>Methylococcaceae</taxon>
        <taxon>Methylobacter</taxon>
    </lineage>
</organism>
<gene>
    <name evidence="1" type="ORF">B0F88_10615</name>
</gene>
<evidence type="ECO:0000313" key="1">
    <source>
        <dbReference type="EMBL" id="PPK71668.1"/>
    </source>
</evidence>
<accession>A0A2S6H2F5</accession>
<name>A0A2S6H2F5_9GAMM</name>
<comment type="caution">
    <text evidence="1">The sequence shown here is derived from an EMBL/GenBank/DDBJ whole genome shotgun (WGS) entry which is preliminary data.</text>
</comment>
<dbReference type="EMBL" id="PTIY01000006">
    <property type="protein sequence ID" value="PPK71668.1"/>
    <property type="molecule type" value="Genomic_DNA"/>
</dbReference>
<dbReference type="Proteomes" id="UP000238071">
    <property type="component" value="Unassembled WGS sequence"/>
</dbReference>